<organism evidence="3">
    <name type="scientific">Darwinula stevensoni</name>
    <dbReference type="NCBI Taxonomy" id="69355"/>
    <lineage>
        <taxon>Eukaryota</taxon>
        <taxon>Metazoa</taxon>
        <taxon>Ecdysozoa</taxon>
        <taxon>Arthropoda</taxon>
        <taxon>Crustacea</taxon>
        <taxon>Oligostraca</taxon>
        <taxon>Ostracoda</taxon>
        <taxon>Podocopa</taxon>
        <taxon>Podocopida</taxon>
        <taxon>Darwinulocopina</taxon>
        <taxon>Darwinuloidea</taxon>
        <taxon>Darwinulidae</taxon>
        <taxon>Darwinula</taxon>
    </lineage>
</organism>
<evidence type="ECO:0000256" key="1">
    <source>
        <dbReference type="ARBA" id="ARBA00023157"/>
    </source>
</evidence>
<dbReference type="OrthoDB" id="9982049at2759"/>
<dbReference type="GO" id="GO:0004653">
    <property type="term" value="F:polypeptide N-acetylgalactosaminyltransferase activity"/>
    <property type="evidence" value="ECO:0007669"/>
    <property type="project" value="TreeGrafter"/>
</dbReference>
<keyword evidence="1" id="KW-1015">Disulfide bond</keyword>
<dbReference type="GO" id="GO:0005112">
    <property type="term" value="F:Notch binding"/>
    <property type="evidence" value="ECO:0007669"/>
    <property type="project" value="TreeGrafter"/>
</dbReference>
<dbReference type="EMBL" id="CAJPEV010000025">
    <property type="protein sequence ID" value="CAG0878994.1"/>
    <property type="molecule type" value="Genomic_DNA"/>
</dbReference>
<reference evidence="3" key="1">
    <citation type="submission" date="2020-11" db="EMBL/GenBank/DDBJ databases">
        <authorList>
            <person name="Tran Van P."/>
        </authorList>
    </citation>
    <scope>NUCLEOTIDE SEQUENCE</scope>
</reference>
<evidence type="ECO:0000313" key="3">
    <source>
        <dbReference type="EMBL" id="CAD7240349.1"/>
    </source>
</evidence>
<dbReference type="AlphaFoldDB" id="A0A7R9A282"/>
<proteinExistence type="predicted"/>
<dbReference type="GO" id="GO:0008593">
    <property type="term" value="P:regulation of Notch signaling pathway"/>
    <property type="evidence" value="ECO:0007669"/>
    <property type="project" value="TreeGrafter"/>
</dbReference>
<dbReference type="PANTHER" id="PTHR11675:SF63">
    <property type="entry name" value="POLYPEPTIDE N-ACETYLGALACTOSAMINYLTRANSFERASE"/>
    <property type="match status" value="1"/>
</dbReference>
<evidence type="ECO:0000313" key="4">
    <source>
        <dbReference type="Proteomes" id="UP000677054"/>
    </source>
</evidence>
<feature type="domain" description="Glycosyltransferase 2-like" evidence="2">
    <location>
        <begin position="5"/>
        <end position="129"/>
    </location>
</feature>
<dbReference type="GO" id="GO:0005794">
    <property type="term" value="C:Golgi apparatus"/>
    <property type="evidence" value="ECO:0007669"/>
    <property type="project" value="TreeGrafter"/>
</dbReference>
<dbReference type="Proteomes" id="UP000677054">
    <property type="component" value="Unassembled WGS sequence"/>
</dbReference>
<dbReference type="PANTHER" id="PTHR11675">
    <property type="entry name" value="N-ACETYLGALACTOSAMINYLTRANSFERASE"/>
    <property type="match status" value="1"/>
</dbReference>
<dbReference type="SUPFAM" id="SSF53448">
    <property type="entry name" value="Nucleotide-diphospho-sugar transferases"/>
    <property type="match status" value="1"/>
</dbReference>
<dbReference type="InterPro" id="IPR001173">
    <property type="entry name" value="Glyco_trans_2-like"/>
</dbReference>
<accession>A0A7R9A282</accession>
<dbReference type="InterPro" id="IPR029044">
    <property type="entry name" value="Nucleotide-diphossugar_trans"/>
</dbReference>
<keyword evidence="4" id="KW-1185">Reference proteome</keyword>
<name>A0A7R9A282_9CRUS</name>
<evidence type="ECO:0000259" key="2">
    <source>
        <dbReference type="Pfam" id="PF00535"/>
    </source>
</evidence>
<dbReference type="Pfam" id="PF00535">
    <property type="entry name" value="Glycos_transf_2"/>
    <property type="match status" value="1"/>
</dbReference>
<dbReference type="EMBL" id="LR899542">
    <property type="protein sequence ID" value="CAD7240349.1"/>
    <property type="molecule type" value="Genomic_DNA"/>
</dbReference>
<dbReference type="Gene3D" id="3.90.550.10">
    <property type="entry name" value="Spore Coat Polysaccharide Biosynthesis Protein SpsA, Chain A"/>
    <property type="match status" value="1"/>
</dbReference>
<gene>
    <name evidence="3" type="ORF">DSTB1V02_LOCUS374</name>
</gene>
<protein>
    <recommendedName>
        <fullName evidence="2">Glycosyltransferase 2-like domain-containing protein</fullName>
    </recommendedName>
</protein>
<sequence length="216" mass="24372">MKSHWDGKVRLIRSPQRLGLMRARMLGAENASGQVIVFLDSHCEVNVDWLPPLVEPIASSHGDTVTIPIIDIIQPDTFKYVSSPMVKGGFNWGLHYKWDNIPRSLLRKPEDFVRPIASPTMAGGLFAIQKDTFFQLGGYDPGMDIWGGENLELSFKIWMCLPQGRLVIVPCSRVGHVFRGRRPYGSPDGTDTMLKNSLRVAHVWMDEYKVEGNYSL</sequence>
<dbReference type="GO" id="GO:0006493">
    <property type="term" value="P:protein O-linked glycosylation"/>
    <property type="evidence" value="ECO:0007669"/>
    <property type="project" value="TreeGrafter"/>
</dbReference>